<evidence type="ECO:0000313" key="2">
    <source>
        <dbReference type="EMBL" id="MDE1243408.1"/>
    </source>
</evidence>
<evidence type="ECO:0000313" key="3">
    <source>
        <dbReference type="Proteomes" id="UP001140979"/>
    </source>
</evidence>
<evidence type="ECO:0000256" key="1">
    <source>
        <dbReference type="SAM" id="Phobius"/>
    </source>
</evidence>
<proteinExistence type="predicted"/>
<dbReference type="RefSeq" id="WP_274683613.1">
    <property type="nucleotide sequence ID" value="NZ_JAKNBA010000029.1"/>
</dbReference>
<name>A0A9X4F021_9VIBR</name>
<accession>A0A9X4F021</accession>
<dbReference type="EMBL" id="JAKNBA010000029">
    <property type="protein sequence ID" value="MDE1243408.1"/>
    <property type="molecule type" value="Genomic_DNA"/>
</dbReference>
<protein>
    <submittedName>
        <fullName evidence="2">MSHA biogenesis protein MshF</fullName>
    </submittedName>
</protein>
<keyword evidence="1" id="KW-1133">Transmembrane helix</keyword>
<dbReference type="AlphaFoldDB" id="A0A9X4F021"/>
<sequence>MKTAIERSQFVIWLFLVLILLLSFLFVWKSIEQEANQTAFAVARNRIVESANLYKQNWLLKGQPLILNMDGQQLTMSKTGWVLPLFNNETTVSDDDQLEDDSSMFNCQHWLHLLYPDEKVLESYVVAIDAKIETHQYQCRYHYSKKQVITIEILNDKFTVSVGFPA</sequence>
<keyword evidence="1" id="KW-0472">Membrane</keyword>
<comment type="caution">
    <text evidence="2">The sequence shown here is derived from an EMBL/GenBank/DDBJ whole genome shotgun (WGS) entry which is preliminary data.</text>
</comment>
<dbReference type="Proteomes" id="UP001140979">
    <property type="component" value="Unassembled WGS sequence"/>
</dbReference>
<gene>
    <name evidence="2" type="ORF">L9W94_14840</name>
</gene>
<reference evidence="2" key="1">
    <citation type="submission" date="2022-02" db="EMBL/GenBank/DDBJ databases">
        <title>Emergence and expansion in Europe of a Vibrio aestuarianus clonal complex pathogenic for oysters.</title>
        <authorList>
            <person name="Mesnil A."/>
            <person name="Travers M.-A."/>
        </authorList>
    </citation>
    <scope>NUCLEOTIDE SEQUENCE</scope>
    <source>
        <strain evidence="2">19_064_11T1</strain>
    </source>
</reference>
<organism evidence="2 3">
    <name type="scientific">Vibrio aestuarianus</name>
    <dbReference type="NCBI Taxonomy" id="28171"/>
    <lineage>
        <taxon>Bacteria</taxon>
        <taxon>Pseudomonadati</taxon>
        <taxon>Pseudomonadota</taxon>
        <taxon>Gammaproteobacteria</taxon>
        <taxon>Vibrionales</taxon>
        <taxon>Vibrionaceae</taxon>
        <taxon>Vibrio</taxon>
    </lineage>
</organism>
<feature type="transmembrane region" description="Helical" evidence="1">
    <location>
        <begin position="12"/>
        <end position="31"/>
    </location>
</feature>
<keyword evidence="1" id="KW-0812">Transmembrane</keyword>